<proteinExistence type="predicted"/>
<comment type="caution">
    <text evidence="1">The sequence shown here is derived from an EMBL/GenBank/DDBJ whole genome shotgun (WGS) entry which is preliminary data.</text>
</comment>
<evidence type="ECO:0000313" key="1">
    <source>
        <dbReference type="EMBL" id="KAJ6800559.1"/>
    </source>
</evidence>
<dbReference type="AlphaFoldDB" id="A0AAX6E9G3"/>
<reference evidence="1" key="2">
    <citation type="submission" date="2023-04" db="EMBL/GenBank/DDBJ databases">
        <authorList>
            <person name="Bruccoleri R.E."/>
            <person name="Oakeley E.J."/>
            <person name="Faust A.-M."/>
            <person name="Dessus-Babus S."/>
            <person name="Altorfer M."/>
            <person name="Burckhardt D."/>
            <person name="Oertli M."/>
            <person name="Naumann U."/>
            <person name="Petersen F."/>
            <person name="Wong J."/>
        </authorList>
    </citation>
    <scope>NUCLEOTIDE SEQUENCE</scope>
    <source>
        <strain evidence="1">GSM-AAB239-AS_SAM_17_03QT</strain>
        <tissue evidence="1">Leaf</tissue>
    </source>
</reference>
<accession>A0AAX6E9G3</accession>
<organism evidence="1 2">
    <name type="scientific">Iris pallida</name>
    <name type="common">Sweet iris</name>
    <dbReference type="NCBI Taxonomy" id="29817"/>
    <lineage>
        <taxon>Eukaryota</taxon>
        <taxon>Viridiplantae</taxon>
        <taxon>Streptophyta</taxon>
        <taxon>Embryophyta</taxon>
        <taxon>Tracheophyta</taxon>
        <taxon>Spermatophyta</taxon>
        <taxon>Magnoliopsida</taxon>
        <taxon>Liliopsida</taxon>
        <taxon>Asparagales</taxon>
        <taxon>Iridaceae</taxon>
        <taxon>Iridoideae</taxon>
        <taxon>Irideae</taxon>
        <taxon>Iris</taxon>
    </lineage>
</organism>
<evidence type="ECO:0000313" key="2">
    <source>
        <dbReference type="Proteomes" id="UP001140949"/>
    </source>
</evidence>
<name>A0AAX6E9G3_IRIPA</name>
<dbReference type="EMBL" id="JANAVB010038619">
    <property type="protein sequence ID" value="KAJ6800559.1"/>
    <property type="molecule type" value="Genomic_DNA"/>
</dbReference>
<keyword evidence="2" id="KW-1185">Reference proteome</keyword>
<gene>
    <name evidence="1" type="ORF">M6B38_201055</name>
</gene>
<reference evidence="1" key="1">
    <citation type="journal article" date="2023" name="GigaByte">
        <title>Genome assembly of the bearded iris, Iris pallida Lam.</title>
        <authorList>
            <person name="Bruccoleri R.E."/>
            <person name="Oakeley E.J."/>
            <person name="Faust A.M.E."/>
            <person name="Altorfer M."/>
            <person name="Dessus-Babus S."/>
            <person name="Burckhardt D."/>
            <person name="Oertli M."/>
            <person name="Naumann U."/>
            <person name="Petersen F."/>
            <person name="Wong J."/>
        </authorList>
    </citation>
    <scope>NUCLEOTIDE SEQUENCE</scope>
    <source>
        <strain evidence="1">GSM-AAB239-AS_SAM_17_03QT</strain>
    </source>
</reference>
<protein>
    <submittedName>
        <fullName evidence="1">Disease resistance protein RGA4</fullName>
    </submittedName>
</protein>
<dbReference type="Proteomes" id="UP001140949">
    <property type="component" value="Unassembled WGS sequence"/>
</dbReference>
<sequence length="42" mass="4905">MCSTCMNTSASKKLRSVPPLIISRHLKRPQELQLHFFFSRQS</sequence>